<protein>
    <submittedName>
        <fullName evidence="2">Uncharacterized protein</fullName>
    </submittedName>
</protein>
<feature type="compositionally biased region" description="Basic residues" evidence="1">
    <location>
        <begin position="247"/>
        <end position="256"/>
    </location>
</feature>
<name>D1ADB1_THECD</name>
<dbReference type="EMBL" id="CP001738">
    <property type="protein sequence ID" value="ACY95621.1"/>
    <property type="molecule type" value="Genomic_DNA"/>
</dbReference>
<evidence type="ECO:0000313" key="3">
    <source>
        <dbReference type="Proteomes" id="UP000001918"/>
    </source>
</evidence>
<proteinExistence type="predicted"/>
<dbReference type="HOGENOM" id="CLU_1085580_0_0_11"/>
<dbReference type="KEGG" id="tcu:Tcur_0012"/>
<dbReference type="Proteomes" id="UP000001918">
    <property type="component" value="Chromosome"/>
</dbReference>
<evidence type="ECO:0000256" key="1">
    <source>
        <dbReference type="SAM" id="MobiDB-lite"/>
    </source>
</evidence>
<organism evidence="2 3">
    <name type="scientific">Thermomonospora curvata (strain ATCC 19995 / DSM 43183 / JCM 3096 / KCTC 9072 / NBRC 15933 / NCIMB 10081 / Henssen B9)</name>
    <dbReference type="NCBI Taxonomy" id="471852"/>
    <lineage>
        <taxon>Bacteria</taxon>
        <taxon>Bacillati</taxon>
        <taxon>Actinomycetota</taxon>
        <taxon>Actinomycetes</taxon>
        <taxon>Streptosporangiales</taxon>
        <taxon>Thermomonosporaceae</taxon>
        <taxon>Thermomonospora</taxon>
    </lineage>
</organism>
<gene>
    <name evidence="2" type="ordered locus">Tcur_0012</name>
</gene>
<dbReference type="AlphaFoldDB" id="D1ADB1"/>
<reference evidence="2 3" key="1">
    <citation type="journal article" date="2011" name="Stand. Genomic Sci.">
        <title>Complete genome sequence of Thermomonospora curvata type strain (B9).</title>
        <authorList>
            <person name="Chertkov O."/>
            <person name="Sikorski J."/>
            <person name="Nolan M."/>
            <person name="Lapidus A."/>
            <person name="Lucas S."/>
            <person name="Del Rio T.G."/>
            <person name="Tice H."/>
            <person name="Cheng J.F."/>
            <person name="Goodwin L."/>
            <person name="Pitluck S."/>
            <person name="Liolios K."/>
            <person name="Ivanova N."/>
            <person name="Mavromatis K."/>
            <person name="Mikhailova N."/>
            <person name="Ovchinnikova G."/>
            <person name="Pati A."/>
            <person name="Chen A."/>
            <person name="Palaniappan K."/>
            <person name="Djao O.D."/>
            <person name="Land M."/>
            <person name="Hauser L."/>
            <person name="Chang Y.J."/>
            <person name="Jeffries C.D."/>
            <person name="Brettin T."/>
            <person name="Han C."/>
            <person name="Detter J.C."/>
            <person name="Rohde M."/>
            <person name="Goker M."/>
            <person name="Woyke T."/>
            <person name="Bristow J."/>
            <person name="Eisen J.A."/>
            <person name="Markowitz V."/>
            <person name="Hugenholtz P."/>
            <person name="Klenk H.P."/>
            <person name="Kyrpides N.C."/>
        </authorList>
    </citation>
    <scope>NUCLEOTIDE SEQUENCE [LARGE SCALE GENOMIC DNA]</scope>
    <source>
        <strain evidence="3">ATCC 19995 / DSM 43183 / JCM 3096 / KCTC 9072 / NBRC 15933 / NCIMB 10081 / Henssen B9</strain>
    </source>
</reference>
<sequence length="256" mass="28324">MLRTHLASPEAEQQDAADLTRPTTDTDPRWLRTARAQLVHYPLRHLEGRVRRQDAVARGAAARPERDLRQARWAAPLRTDPSLLDLAIIAVFRARRGLTDLLHVPEDVRQRLNLTPTQATEKMRKALQTLHTVNPAFFTANLGTSAFSLLHPAPTTPPERVQAQSTLRALLTSHPHRPIIAALCALAAGENTAPTEIARRSLGLSPEAAHHLVRRLTTLIATAGIDWTEQLLTPAENHPGDGSTTPFRRRNDHQAA</sequence>
<keyword evidence="3" id="KW-1185">Reference proteome</keyword>
<evidence type="ECO:0000313" key="2">
    <source>
        <dbReference type="EMBL" id="ACY95621.1"/>
    </source>
</evidence>
<feature type="region of interest" description="Disordered" evidence="1">
    <location>
        <begin position="1"/>
        <end position="27"/>
    </location>
</feature>
<feature type="region of interest" description="Disordered" evidence="1">
    <location>
        <begin position="233"/>
        <end position="256"/>
    </location>
</feature>
<accession>D1ADB1</accession>